<dbReference type="PANTHER" id="PTHR37507:SF2">
    <property type="entry name" value="SPORULATION PROTEIN YDCC"/>
    <property type="match status" value="1"/>
</dbReference>
<feature type="chain" id="PRO_5047366467" evidence="2">
    <location>
        <begin position="22"/>
        <end position="347"/>
    </location>
</feature>
<dbReference type="RefSeq" id="WP_017795705.1">
    <property type="nucleotide sequence ID" value="NZ_BSKO01000001.1"/>
</dbReference>
<dbReference type="PROSITE" id="PS51257">
    <property type="entry name" value="PROKAR_LIPOPROTEIN"/>
    <property type="match status" value="1"/>
</dbReference>
<name>A0ABQ5THB9_9BACI</name>
<evidence type="ECO:0000256" key="2">
    <source>
        <dbReference type="SAM" id="SignalP"/>
    </source>
</evidence>
<sequence>MKKHNAFKVAFILVAVVGLLAACGEKSQEDVVAKLQETTEDLDGYKATAEMAMNTGSEEQTFAIDVWFQKDNKYRVKLENGMDQQESQIILKNDDGVFVLTPALDKSFKFQTEWPDNSSQPYLFQSLVTDVVNDPEATFESTDNHYVFKTKTNYQSNNNLPFQEVYFDKDAFTPAMVKVLDKDGNALVNVTFSNFELDPTFAEDDFSMEKNMEGAGNNGEESSATEDVEASGSVTDDLMVVYPQFTAGAENTSKREVEMEDGARVILTFEGEKNFTLVEEKKLTENVMSQPLEVNGEIINLGNTIGALEDNTLQWTFGGVDYTLASDELTKEEMIQVAQSVQGQVVK</sequence>
<evidence type="ECO:0000313" key="4">
    <source>
        <dbReference type="Proteomes" id="UP001275436"/>
    </source>
</evidence>
<evidence type="ECO:0000256" key="1">
    <source>
        <dbReference type="SAM" id="MobiDB-lite"/>
    </source>
</evidence>
<dbReference type="Gene3D" id="2.50.20.10">
    <property type="entry name" value="Lipoprotein localisation LolA/LolB/LppX"/>
    <property type="match status" value="1"/>
</dbReference>
<keyword evidence="2" id="KW-0732">Signal</keyword>
<feature type="signal peptide" evidence="2">
    <location>
        <begin position="1"/>
        <end position="21"/>
    </location>
</feature>
<proteinExistence type="predicted"/>
<dbReference type="SUPFAM" id="SSF89392">
    <property type="entry name" value="Prokaryotic lipoproteins and lipoprotein localization factors"/>
    <property type="match status" value="1"/>
</dbReference>
<dbReference type="InterPro" id="IPR029046">
    <property type="entry name" value="LolA/LolB/LppX"/>
</dbReference>
<dbReference type="InterPro" id="IPR052944">
    <property type="entry name" value="Sporulation_related"/>
</dbReference>
<reference evidence="3 4" key="1">
    <citation type="submission" date="2023-02" db="EMBL/GenBank/DDBJ databases">
        <title>Oceanobacillus kimchii IFOP_LL358 isolated form Alexandrium catenella lab strain.</title>
        <authorList>
            <person name="Gajardo G."/>
            <person name="Ueki S."/>
            <person name="Maruyama F."/>
        </authorList>
    </citation>
    <scope>NUCLEOTIDE SEQUENCE [LARGE SCALE GENOMIC DNA]</scope>
    <source>
        <strain evidence="3 4">IFOP_LL358</strain>
    </source>
</reference>
<organism evidence="3 4">
    <name type="scientific">Oceanobacillus kimchii</name>
    <dbReference type="NCBI Taxonomy" id="746691"/>
    <lineage>
        <taxon>Bacteria</taxon>
        <taxon>Bacillati</taxon>
        <taxon>Bacillota</taxon>
        <taxon>Bacilli</taxon>
        <taxon>Bacillales</taxon>
        <taxon>Bacillaceae</taxon>
        <taxon>Oceanobacillus</taxon>
    </lineage>
</organism>
<comment type="caution">
    <text evidence="3">The sequence shown here is derived from an EMBL/GenBank/DDBJ whole genome shotgun (WGS) entry which is preliminary data.</text>
</comment>
<protein>
    <submittedName>
        <fullName evidence="3">Sporulation protein YdcC</fullName>
    </submittedName>
</protein>
<evidence type="ECO:0000313" key="3">
    <source>
        <dbReference type="EMBL" id="GLO64954.1"/>
    </source>
</evidence>
<feature type="region of interest" description="Disordered" evidence="1">
    <location>
        <begin position="210"/>
        <end position="230"/>
    </location>
</feature>
<gene>
    <name evidence="3" type="primary">ydcC</name>
    <name evidence="3" type="ORF">MACH08_07380</name>
</gene>
<keyword evidence="4" id="KW-1185">Reference proteome</keyword>
<accession>A0ABQ5THB9</accession>
<dbReference type="PANTHER" id="PTHR37507">
    <property type="entry name" value="SPORULATION PROTEIN YDCC"/>
    <property type="match status" value="1"/>
</dbReference>
<dbReference type="EMBL" id="BSKO01000001">
    <property type="protein sequence ID" value="GLO64954.1"/>
    <property type="molecule type" value="Genomic_DNA"/>
</dbReference>
<dbReference type="Proteomes" id="UP001275436">
    <property type="component" value="Unassembled WGS sequence"/>
</dbReference>